<dbReference type="AlphaFoldDB" id="A0A2T0VZP6"/>
<protein>
    <submittedName>
        <fullName evidence="7">RNA polymerase sigma-70 factor (ECF subfamily)</fullName>
    </submittedName>
</protein>
<dbReference type="GO" id="GO:0006352">
    <property type="term" value="P:DNA-templated transcription initiation"/>
    <property type="evidence" value="ECO:0007669"/>
    <property type="project" value="InterPro"/>
</dbReference>
<dbReference type="InterPro" id="IPR007627">
    <property type="entry name" value="RNA_pol_sigma70_r2"/>
</dbReference>
<dbReference type="Proteomes" id="UP000238007">
    <property type="component" value="Unassembled WGS sequence"/>
</dbReference>
<reference evidence="7 8" key="1">
    <citation type="submission" date="2018-03" db="EMBL/GenBank/DDBJ databases">
        <title>Genomic Encyclopedia of Archaeal and Bacterial Type Strains, Phase II (KMG-II): from individual species to whole genera.</title>
        <authorList>
            <person name="Goeker M."/>
        </authorList>
    </citation>
    <scope>NUCLEOTIDE SEQUENCE [LARGE SCALE GENOMIC DNA]</scope>
    <source>
        <strain evidence="7 8">DSM 101533</strain>
    </source>
</reference>
<dbReference type="Pfam" id="PF08281">
    <property type="entry name" value="Sigma70_r4_2"/>
    <property type="match status" value="1"/>
</dbReference>
<dbReference type="GO" id="GO:0003677">
    <property type="term" value="F:DNA binding"/>
    <property type="evidence" value="ECO:0007669"/>
    <property type="project" value="InterPro"/>
</dbReference>
<dbReference type="InterPro" id="IPR013325">
    <property type="entry name" value="RNA_pol_sigma_r2"/>
</dbReference>
<dbReference type="InterPro" id="IPR014284">
    <property type="entry name" value="RNA_pol_sigma-70_dom"/>
</dbReference>
<evidence type="ECO:0000256" key="4">
    <source>
        <dbReference type="ARBA" id="ARBA00023163"/>
    </source>
</evidence>
<keyword evidence="2" id="KW-0805">Transcription regulation</keyword>
<name>A0A2T0VZP6_9RHOB</name>
<dbReference type="SUPFAM" id="SSF88659">
    <property type="entry name" value="Sigma3 and sigma4 domains of RNA polymerase sigma factors"/>
    <property type="match status" value="1"/>
</dbReference>
<evidence type="ECO:0000259" key="6">
    <source>
        <dbReference type="Pfam" id="PF08281"/>
    </source>
</evidence>
<evidence type="ECO:0000313" key="8">
    <source>
        <dbReference type="Proteomes" id="UP000238007"/>
    </source>
</evidence>
<dbReference type="NCBIfam" id="TIGR02937">
    <property type="entry name" value="sigma70-ECF"/>
    <property type="match status" value="1"/>
</dbReference>
<feature type="domain" description="RNA polymerase sigma factor 70 region 4 type 2" evidence="6">
    <location>
        <begin position="137"/>
        <end position="186"/>
    </location>
</feature>
<evidence type="ECO:0000259" key="5">
    <source>
        <dbReference type="Pfam" id="PF04542"/>
    </source>
</evidence>
<dbReference type="InterPro" id="IPR036388">
    <property type="entry name" value="WH-like_DNA-bd_sf"/>
</dbReference>
<comment type="similarity">
    <text evidence="1">Belongs to the sigma-70 factor family. ECF subfamily.</text>
</comment>
<sequence>MAPCAPLEPIPFTRQSLTASVNHNSMAWGWQFNMGDFHRRIEICLPDLWRYAYALTRDPDAADDLLQDGVERAWRKRDLWRPTGTFKSWAMKVVLNTYRTQLRSPAHQNITAPINDITLNIAATDTLADQLTLIETARAIESLSPEQREALLTVVVSGLSYKEAAETLNIPIGTLMSRLARARSALKATMTMEKNSTP</sequence>
<dbReference type="SUPFAM" id="SSF88946">
    <property type="entry name" value="Sigma2 domain of RNA polymerase sigma factors"/>
    <property type="match status" value="1"/>
</dbReference>
<evidence type="ECO:0000313" key="7">
    <source>
        <dbReference type="EMBL" id="PRY78045.1"/>
    </source>
</evidence>
<dbReference type="PANTHER" id="PTHR43133">
    <property type="entry name" value="RNA POLYMERASE ECF-TYPE SIGMA FACTO"/>
    <property type="match status" value="1"/>
</dbReference>
<dbReference type="InterPro" id="IPR013324">
    <property type="entry name" value="RNA_pol_sigma_r3/r4-like"/>
</dbReference>
<gene>
    <name evidence="7" type="ORF">CLV80_1046</name>
</gene>
<evidence type="ECO:0000256" key="3">
    <source>
        <dbReference type="ARBA" id="ARBA00023082"/>
    </source>
</evidence>
<evidence type="ECO:0000256" key="1">
    <source>
        <dbReference type="ARBA" id="ARBA00010641"/>
    </source>
</evidence>
<feature type="domain" description="RNA polymerase sigma-70 region 2" evidence="5">
    <location>
        <begin position="44"/>
        <end position="104"/>
    </location>
</feature>
<accession>A0A2T0VZP6</accession>
<proteinExistence type="inferred from homology"/>
<dbReference type="InterPro" id="IPR039425">
    <property type="entry name" value="RNA_pol_sigma-70-like"/>
</dbReference>
<keyword evidence="3" id="KW-0731">Sigma factor</keyword>
<comment type="caution">
    <text evidence="7">The sequence shown here is derived from an EMBL/GenBank/DDBJ whole genome shotgun (WGS) entry which is preliminary data.</text>
</comment>
<dbReference type="PANTHER" id="PTHR43133:SF25">
    <property type="entry name" value="RNA POLYMERASE SIGMA FACTOR RFAY-RELATED"/>
    <property type="match status" value="1"/>
</dbReference>
<dbReference type="InterPro" id="IPR013249">
    <property type="entry name" value="RNA_pol_sigma70_r4_t2"/>
</dbReference>
<keyword evidence="4" id="KW-0804">Transcription</keyword>
<dbReference type="Pfam" id="PF04542">
    <property type="entry name" value="Sigma70_r2"/>
    <property type="match status" value="1"/>
</dbReference>
<dbReference type="Gene3D" id="1.10.1740.10">
    <property type="match status" value="1"/>
</dbReference>
<dbReference type="Gene3D" id="1.10.10.10">
    <property type="entry name" value="Winged helix-like DNA-binding domain superfamily/Winged helix DNA-binding domain"/>
    <property type="match status" value="1"/>
</dbReference>
<dbReference type="CDD" id="cd06171">
    <property type="entry name" value="Sigma70_r4"/>
    <property type="match status" value="1"/>
</dbReference>
<evidence type="ECO:0000256" key="2">
    <source>
        <dbReference type="ARBA" id="ARBA00023015"/>
    </source>
</evidence>
<dbReference type="EMBL" id="PVTP01000004">
    <property type="protein sequence ID" value="PRY78045.1"/>
    <property type="molecule type" value="Genomic_DNA"/>
</dbReference>
<organism evidence="7 8">
    <name type="scientific">Yoonia maritima</name>
    <dbReference type="NCBI Taxonomy" id="1435347"/>
    <lineage>
        <taxon>Bacteria</taxon>
        <taxon>Pseudomonadati</taxon>
        <taxon>Pseudomonadota</taxon>
        <taxon>Alphaproteobacteria</taxon>
        <taxon>Rhodobacterales</taxon>
        <taxon>Paracoccaceae</taxon>
        <taxon>Yoonia</taxon>
    </lineage>
</organism>
<dbReference type="GO" id="GO:0016987">
    <property type="term" value="F:sigma factor activity"/>
    <property type="evidence" value="ECO:0007669"/>
    <property type="project" value="UniProtKB-KW"/>
</dbReference>
<keyword evidence="8" id="KW-1185">Reference proteome</keyword>